<dbReference type="GO" id="GO:0005634">
    <property type="term" value="C:nucleus"/>
    <property type="evidence" value="ECO:0007669"/>
    <property type="project" value="UniProtKB-ARBA"/>
</dbReference>
<keyword evidence="5" id="KW-0540">Nuclease</keyword>
<dbReference type="Pfam" id="PF00078">
    <property type="entry name" value="RVT_1"/>
    <property type="match status" value="1"/>
</dbReference>
<dbReference type="InterPro" id="IPR043128">
    <property type="entry name" value="Rev_trsase/Diguanyl_cyclase"/>
</dbReference>
<dbReference type="PANTHER" id="PTHR37984">
    <property type="entry name" value="PROTEIN CBG26694"/>
    <property type="match status" value="1"/>
</dbReference>
<dbReference type="SUPFAM" id="SSF56672">
    <property type="entry name" value="DNA/RNA polymerases"/>
    <property type="match status" value="1"/>
</dbReference>
<dbReference type="InterPro" id="IPR041373">
    <property type="entry name" value="RT_RNaseH"/>
</dbReference>
<dbReference type="InterPro" id="IPR000477">
    <property type="entry name" value="RT_dom"/>
</dbReference>
<dbReference type="GO" id="GO:0016787">
    <property type="term" value="F:hydrolase activity"/>
    <property type="evidence" value="ECO:0007669"/>
    <property type="project" value="UniProtKB-KW"/>
</dbReference>
<feature type="compositionally biased region" description="Low complexity" evidence="11">
    <location>
        <begin position="82"/>
        <end position="96"/>
    </location>
</feature>
<dbReference type="InterPro" id="IPR001878">
    <property type="entry name" value="Znf_CCHC"/>
</dbReference>
<gene>
    <name evidence="15" type="ORF">RhiXN_09707</name>
</gene>
<evidence type="ECO:0000256" key="11">
    <source>
        <dbReference type="SAM" id="MobiDB-lite"/>
    </source>
</evidence>
<dbReference type="SUPFAM" id="SSF53098">
    <property type="entry name" value="Ribonuclease H-like"/>
    <property type="match status" value="1"/>
</dbReference>
<dbReference type="RefSeq" id="XP_043182357.1">
    <property type="nucleotide sequence ID" value="XM_043329523.1"/>
</dbReference>
<feature type="domain" description="CCHC-type" evidence="12">
    <location>
        <begin position="381"/>
        <end position="396"/>
    </location>
</feature>
<evidence type="ECO:0000256" key="6">
    <source>
        <dbReference type="ARBA" id="ARBA00022759"/>
    </source>
</evidence>
<evidence type="ECO:0000256" key="2">
    <source>
        <dbReference type="ARBA" id="ARBA00022664"/>
    </source>
</evidence>
<feature type="region of interest" description="Disordered" evidence="11">
    <location>
        <begin position="72"/>
        <end position="171"/>
    </location>
</feature>
<organism evidence="15 16">
    <name type="scientific">Rhizoctonia solani</name>
    <dbReference type="NCBI Taxonomy" id="456999"/>
    <lineage>
        <taxon>Eukaryota</taxon>
        <taxon>Fungi</taxon>
        <taxon>Dikarya</taxon>
        <taxon>Basidiomycota</taxon>
        <taxon>Agaricomycotina</taxon>
        <taxon>Agaricomycetes</taxon>
        <taxon>Cantharellales</taxon>
        <taxon>Ceratobasidiaceae</taxon>
        <taxon>Rhizoctonia</taxon>
    </lineage>
</organism>
<dbReference type="Proteomes" id="UP000650533">
    <property type="component" value="Chromosome 8"/>
</dbReference>
<dbReference type="GeneID" id="67031986"/>
<dbReference type="Gene3D" id="3.30.70.270">
    <property type="match status" value="2"/>
</dbReference>
<keyword evidence="10" id="KW-0862">Zinc</keyword>
<dbReference type="PROSITE" id="PS50158">
    <property type="entry name" value="ZF_CCHC"/>
    <property type="match status" value="1"/>
</dbReference>
<dbReference type="SUPFAM" id="SSF50630">
    <property type="entry name" value="Acid proteases"/>
    <property type="match status" value="1"/>
</dbReference>
<name>A0A8H8NYZ3_9AGAM</name>
<evidence type="ECO:0000256" key="9">
    <source>
        <dbReference type="ARBA" id="ARBA00022918"/>
    </source>
</evidence>
<proteinExistence type="predicted"/>
<keyword evidence="9" id="KW-0695">RNA-directed DNA polymerase</keyword>
<dbReference type="EC" id="2.7.7.49" evidence="1"/>
<dbReference type="InterPro" id="IPR021109">
    <property type="entry name" value="Peptidase_aspartic_dom_sf"/>
</dbReference>
<dbReference type="InterPro" id="IPR012337">
    <property type="entry name" value="RNaseH-like_sf"/>
</dbReference>
<dbReference type="GO" id="GO:0006397">
    <property type="term" value="P:mRNA processing"/>
    <property type="evidence" value="ECO:0007669"/>
    <property type="project" value="UniProtKB-KW"/>
</dbReference>
<dbReference type="InterPro" id="IPR001584">
    <property type="entry name" value="Integrase_cat-core"/>
</dbReference>
<evidence type="ECO:0000259" key="14">
    <source>
        <dbReference type="PROSITE" id="PS50994"/>
    </source>
</evidence>
<evidence type="ECO:0000256" key="4">
    <source>
        <dbReference type="ARBA" id="ARBA00022695"/>
    </source>
</evidence>
<dbReference type="InterPro" id="IPR050951">
    <property type="entry name" value="Retrovirus_Pol_polyprotein"/>
</dbReference>
<dbReference type="GO" id="GO:0008270">
    <property type="term" value="F:zinc ion binding"/>
    <property type="evidence" value="ECO:0007669"/>
    <property type="project" value="UniProtKB-KW"/>
</dbReference>
<dbReference type="Pfam" id="PF13975">
    <property type="entry name" value="gag-asp_proteas"/>
    <property type="match status" value="1"/>
</dbReference>
<dbReference type="EMBL" id="CP059665">
    <property type="protein sequence ID" value="QRW22120.1"/>
    <property type="molecule type" value="Genomic_DNA"/>
</dbReference>
<keyword evidence="3" id="KW-0808">Transferase</keyword>
<dbReference type="GO" id="GO:0015074">
    <property type="term" value="P:DNA integration"/>
    <property type="evidence" value="ECO:0007669"/>
    <property type="project" value="InterPro"/>
</dbReference>
<dbReference type="InterPro" id="IPR036397">
    <property type="entry name" value="RNaseH_sf"/>
</dbReference>
<dbReference type="InterPro" id="IPR041588">
    <property type="entry name" value="Integrase_H2C2"/>
</dbReference>
<keyword evidence="7" id="KW-0378">Hydrolase</keyword>
<keyword evidence="10" id="KW-0479">Metal-binding</keyword>
<evidence type="ECO:0000256" key="8">
    <source>
        <dbReference type="ARBA" id="ARBA00022884"/>
    </source>
</evidence>
<dbReference type="Pfam" id="PF03732">
    <property type="entry name" value="Retrotrans_gag"/>
    <property type="match status" value="1"/>
</dbReference>
<dbReference type="GO" id="GO:0003964">
    <property type="term" value="F:RNA-directed DNA polymerase activity"/>
    <property type="evidence" value="ECO:0007669"/>
    <property type="project" value="UniProtKB-KW"/>
</dbReference>
<feature type="domain" description="Integrase catalytic" evidence="14">
    <location>
        <begin position="1103"/>
        <end position="1256"/>
    </location>
</feature>
<dbReference type="Pfam" id="PF17921">
    <property type="entry name" value="Integrase_H2C2"/>
    <property type="match status" value="1"/>
</dbReference>
<reference evidence="15" key="1">
    <citation type="submission" date="2020-05" db="EMBL/GenBank/DDBJ databases">
        <title>Evolutionary and genomic comparisons of hybrid uninucleate and nonhybrid Rhizoctonia fungi.</title>
        <authorList>
            <person name="Li C."/>
            <person name="Chen X."/>
        </authorList>
    </citation>
    <scope>NUCLEOTIDE SEQUENCE</scope>
    <source>
        <strain evidence="15">AG-1 IA</strain>
    </source>
</reference>
<evidence type="ECO:0000256" key="3">
    <source>
        <dbReference type="ARBA" id="ARBA00022679"/>
    </source>
</evidence>
<evidence type="ECO:0000256" key="10">
    <source>
        <dbReference type="PROSITE-ProRule" id="PRU00047"/>
    </source>
</evidence>
<keyword evidence="8" id="KW-0694">RNA-binding</keyword>
<keyword evidence="10" id="KW-0863">Zinc-finger</keyword>
<dbReference type="Gene3D" id="3.30.420.10">
    <property type="entry name" value="Ribonuclease H-like superfamily/Ribonuclease H"/>
    <property type="match status" value="1"/>
</dbReference>
<keyword evidence="4" id="KW-0548">Nucleotidyltransferase</keyword>
<dbReference type="Gene3D" id="3.10.10.10">
    <property type="entry name" value="HIV Type 1 Reverse Transcriptase, subunit A, domain 1"/>
    <property type="match status" value="1"/>
</dbReference>
<evidence type="ECO:0000256" key="1">
    <source>
        <dbReference type="ARBA" id="ARBA00012493"/>
    </source>
</evidence>
<dbReference type="AlphaFoldDB" id="A0A8H8NYZ3"/>
<evidence type="ECO:0000313" key="15">
    <source>
        <dbReference type="EMBL" id="QRW22120.1"/>
    </source>
</evidence>
<evidence type="ECO:0000259" key="13">
    <source>
        <dbReference type="PROSITE" id="PS50878"/>
    </source>
</evidence>
<dbReference type="PANTHER" id="PTHR37984:SF5">
    <property type="entry name" value="PROTEIN NYNRIN-LIKE"/>
    <property type="match status" value="1"/>
</dbReference>
<dbReference type="PROSITE" id="PS50878">
    <property type="entry name" value="RT_POL"/>
    <property type="match status" value="1"/>
</dbReference>
<keyword evidence="6" id="KW-0255">Endonuclease</keyword>
<sequence>MEWNVKRSKRKAGSKDVGLQSVWREWWRRCGEKAITALTATVGSLQDQIRNQGQQLAELKAICKETANLVGNKDQGSTQAKPGPSTGPVTPPTHSGGEAHTPGTVRPGLKALFHPSRGTGFDSEEEEEPRRAPKKEPCNTPRSLSSLTPFDSGSSVKQPKMELPDPYKGETRGQKATQWLNRMLLWVALHCNQFDKEEQMVVWILYHMTDKAADWALPIIGTIIKGKGNPPTTIPALTAKFKEAFANPDAKRAAARKIAALTQTTTMSEYVTKFHNLIVELDWNKEAYIAQFTHGLHWKVKELLSTKDNIPNNLEAIFATSIKIDNTCQENKENHPKKQPAKSLATIATTSTTTTQRVCLLEDPNYVTPKERDHCCASGLCVKCGQKGHGIKQCPNGWKATIKEVAKNFPAEPLKTLIDSRATSNFISPSVVEKLKIPKTQLKNPQVVRMLDGTISQTGCIWYQVQLAVLANGHFHSIPFLVCPIGNTSAILGMTWLTQESPLIDWSIGTIVFPEQIQIASEEEANPDPLANLPEQYHKFAWVFGEEEFKVLPPHREYNIAIDLLPDAKLTPGPIYSMTDAESKALKQHIDEELATGKIRPSTSSTRAPVMFVKKADGSLRLVVDYWKLNNVTYKNMYPLPRQDDLMAKLRHAKMFTKLDLRWGYNNVQIKEGDEWKTAFRTKYGLFEYLVMPFGLTNAPATFQHFMNNLFRDLIDVTVVMYLDNILIFLEKPEEHPNHLKEVLSRLMKNQLFCKLSKCHFHVTMVDYLGIVISPAGFSMDQKKIEAVTTWPQPKTVKQVQAFLGFVNYLQWFIPNFSLVAWPLHNLTKKETPWTWSHPEEEAFQELKSLVTKSPVLIHSNPDAPYYLETDALGVAMGAILSAKVNYNTHDKELLAIIKALEEWQIFLEATDKPVQVFMDHRNLEYWMQAQTFNQRHAQWCIFLSDFNFEIHYRPGKQSGKPDALSRRSDYIDSPPDPEVMLLSEVFANTSEEEIEIVTKIRGKLREDPSLEQIIQFLTEDVEDAPPSIRKAYWDYNWEEDLLWYCRKLVVPDLEVLKEQLLREFHDSPLAGHPGQQRTLELLSCNYWWPGMKSSAKEWVECFPPFPFHMISYDFITGFPKSQGFDTILVVIDSFSKFRHFIPTTKRVLAKGLAELFIAHIWKLHGLPVKTISDRGTTFTGKFLRALYQRLGIKPAFSSAYHPESDGQTERINQFIEFYLRSYVAADHLDWATWLPLAEYAYNNTKHTATGKTPLS</sequence>
<dbReference type="GO" id="GO:0003723">
    <property type="term" value="F:RNA binding"/>
    <property type="evidence" value="ECO:0007669"/>
    <property type="project" value="UniProtKB-KW"/>
</dbReference>
<dbReference type="Gene3D" id="2.40.70.10">
    <property type="entry name" value="Acid Proteases"/>
    <property type="match status" value="1"/>
</dbReference>
<evidence type="ECO:0000313" key="16">
    <source>
        <dbReference type="Proteomes" id="UP000650533"/>
    </source>
</evidence>
<dbReference type="FunFam" id="3.30.70.270:FF:000026">
    <property type="entry name" value="Transposon Ty3-G Gag-Pol polyprotein"/>
    <property type="match status" value="1"/>
</dbReference>
<protein>
    <recommendedName>
        <fullName evidence="1">RNA-directed DNA polymerase</fullName>
        <ecNumber evidence="1">2.7.7.49</ecNumber>
    </recommendedName>
</protein>
<feature type="domain" description="Reverse transcriptase" evidence="13">
    <location>
        <begin position="594"/>
        <end position="773"/>
    </location>
</feature>
<dbReference type="InterPro" id="IPR005162">
    <property type="entry name" value="Retrotrans_gag_dom"/>
</dbReference>
<dbReference type="Pfam" id="PF17917">
    <property type="entry name" value="RT_RNaseH"/>
    <property type="match status" value="1"/>
</dbReference>
<evidence type="ECO:0000256" key="7">
    <source>
        <dbReference type="ARBA" id="ARBA00022801"/>
    </source>
</evidence>
<dbReference type="Gene3D" id="1.10.340.70">
    <property type="match status" value="1"/>
</dbReference>
<dbReference type="KEGG" id="rsx:RhiXN_09707"/>
<dbReference type="CDD" id="cd01647">
    <property type="entry name" value="RT_LTR"/>
    <property type="match status" value="1"/>
</dbReference>
<accession>A0A8H8NYZ3</accession>
<dbReference type="InterPro" id="IPR036875">
    <property type="entry name" value="Znf_CCHC_sf"/>
</dbReference>
<evidence type="ECO:0000259" key="12">
    <source>
        <dbReference type="PROSITE" id="PS50158"/>
    </source>
</evidence>
<feature type="compositionally biased region" description="Basic and acidic residues" evidence="11">
    <location>
        <begin position="128"/>
        <end position="137"/>
    </location>
</feature>
<dbReference type="GO" id="GO:0004519">
    <property type="term" value="F:endonuclease activity"/>
    <property type="evidence" value="ECO:0007669"/>
    <property type="project" value="UniProtKB-KW"/>
</dbReference>
<dbReference type="SUPFAM" id="SSF57756">
    <property type="entry name" value="Retrovirus zinc finger-like domains"/>
    <property type="match status" value="1"/>
</dbReference>
<dbReference type="CDD" id="cd09274">
    <property type="entry name" value="RNase_HI_RT_Ty3"/>
    <property type="match status" value="1"/>
</dbReference>
<feature type="compositionally biased region" description="Basic and acidic residues" evidence="11">
    <location>
        <begin position="159"/>
        <end position="171"/>
    </location>
</feature>
<dbReference type="CDD" id="cd00303">
    <property type="entry name" value="retropepsin_like"/>
    <property type="match status" value="1"/>
</dbReference>
<keyword evidence="2" id="KW-0507">mRNA processing</keyword>
<evidence type="ECO:0000256" key="5">
    <source>
        <dbReference type="ARBA" id="ARBA00022722"/>
    </source>
</evidence>
<feature type="compositionally biased region" description="Polar residues" evidence="11">
    <location>
        <begin position="140"/>
        <end position="157"/>
    </location>
</feature>
<dbReference type="PROSITE" id="PS50994">
    <property type="entry name" value="INTEGRASE"/>
    <property type="match status" value="1"/>
</dbReference>
<dbReference type="InterPro" id="IPR043502">
    <property type="entry name" value="DNA/RNA_pol_sf"/>
</dbReference>